<evidence type="ECO:0000313" key="3">
    <source>
        <dbReference type="Proteomes" id="UP000283841"/>
    </source>
</evidence>
<dbReference type="AlphaFoldDB" id="A0A443HSC0"/>
<sequence length="253" mass="26639">MRPVTVLPLLLAVASARIVNFNRRADNLQTFTGDLGGAAPAVTNSGDSTRPFEVNGDTFVNEAGALQRSCDVQFNTCANQANGGASFSVAQCQQQEDQCNAAAGAAKRSIEERSEHITPRFPQIQVRANSNSTGNNDQASRVGNIKRKVDFEKRNGTAADFIKRGDIIDKRNDAAQNGHANFIKRFTSDMEKRAGNGTDAAQKFGQAAKEIGGIVQGIGNLLGGGGGAAAGGAGNKASAPFGLKPRKTHFFRS</sequence>
<gene>
    <name evidence="2" type="ORF">C8Q69DRAFT_302314</name>
</gene>
<keyword evidence="1" id="KW-0732">Signal</keyword>
<feature type="chain" id="PRO_5019265872" evidence="1">
    <location>
        <begin position="17"/>
        <end position="253"/>
    </location>
</feature>
<dbReference type="GeneID" id="39596443"/>
<keyword evidence="3" id="KW-1185">Reference proteome</keyword>
<comment type="caution">
    <text evidence="2">The sequence shown here is derived from an EMBL/GenBank/DDBJ whole genome shotgun (WGS) entry which is preliminary data.</text>
</comment>
<accession>A0A443HSC0</accession>
<dbReference type="RefSeq" id="XP_028484371.1">
    <property type="nucleotide sequence ID" value="XM_028627166.1"/>
</dbReference>
<organism evidence="2 3">
    <name type="scientific">Byssochlamys spectabilis</name>
    <name type="common">Paecilomyces variotii</name>
    <dbReference type="NCBI Taxonomy" id="264951"/>
    <lineage>
        <taxon>Eukaryota</taxon>
        <taxon>Fungi</taxon>
        <taxon>Dikarya</taxon>
        <taxon>Ascomycota</taxon>
        <taxon>Pezizomycotina</taxon>
        <taxon>Eurotiomycetes</taxon>
        <taxon>Eurotiomycetidae</taxon>
        <taxon>Eurotiales</taxon>
        <taxon>Thermoascaceae</taxon>
        <taxon>Paecilomyces</taxon>
    </lineage>
</organism>
<name>A0A443HSC0_BYSSP</name>
<evidence type="ECO:0000313" key="2">
    <source>
        <dbReference type="EMBL" id="RWQ94726.1"/>
    </source>
</evidence>
<evidence type="ECO:0000256" key="1">
    <source>
        <dbReference type="SAM" id="SignalP"/>
    </source>
</evidence>
<dbReference type="EMBL" id="RCNU01000007">
    <property type="protein sequence ID" value="RWQ94726.1"/>
    <property type="molecule type" value="Genomic_DNA"/>
</dbReference>
<proteinExistence type="predicted"/>
<reference evidence="2 3" key="1">
    <citation type="journal article" date="2018" name="Front. Microbiol.">
        <title>Genomic and genetic insights into a cosmopolitan fungus, Paecilomyces variotii (Eurotiales).</title>
        <authorList>
            <person name="Urquhart A.S."/>
            <person name="Mondo S.J."/>
            <person name="Makela M.R."/>
            <person name="Hane J.K."/>
            <person name="Wiebenga A."/>
            <person name="He G."/>
            <person name="Mihaltcheva S."/>
            <person name="Pangilinan J."/>
            <person name="Lipzen A."/>
            <person name="Barry K."/>
            <person name="de Vries R.P."/>
            <person name="Grigoriev I.V."/>
            <person name="Idnurm A."/>
        </authorList>
    </citation>
    <scope>NUCLEOTIDE SEQUENCE [LARGE SCALE GENOMIC DNA]</scope>
    <source>
        <strain evidence="2 3">CBS 101075</strain>
    </source>
</reference>
<feature type="signal peptide" evidence="1">
    <location>
        <begin position="1"/>
        <end position="16"/>
    </location>
</feature>
<dbReference type="VEuPathDB" id="FungiDB:C8Q69DRAFT_302314"/>
<protein>
    <submittedName>
        <fullName evidence="2">Uncharacterized protein</fullName>
    </submittedName>
</protein>
<dbReference type="Proteomes" id="UP000283841">
    <property type="component" value="Unassembled WGS sequence"/>
</dbReference>
<dbReference type="STRING" id="264951.A0A443HSC0"/>